<dbReference type="PROSITE" id="PS51257">
    <property type="entry name" value="PROKAR_LIPOPROTEIN"/>
    <property type="match status" value="1"/>
</dbReference>
<protein>
    <submittedName>
        <fullName evidence="4">ABC transporter substrate-binding protein</fullName>
    </submittedName>
</protein>
<dbReference type="EMBL" id="JBHUFU010000003">
    <property type="protein sequence ID" value="MFD1829528.1"/>
    <property type="molecule type" value="Genomic_DNA"/>
</dbReference>
<sequence length="446" mass="47669">MTVTTRRLLRGVGLLCAAVLGTTACGDRGSENETLRGVSAADVRSALAEGGSITVWTWEPTLNQVAADFERKYPEVDVELVNAGTGNDHYTALQNAISAGSGAPDVAQVEYFALGQFALTKAVHDLSPLGADDLGDTFAPGPWNAVRAFGGVHALPMDSGPMALFYNKDVFDKHGVEVPTTWDEYVDAARALHEADPDVHITNDTGDPGLTTSLIWQAGGRPYRTEGTEVTVDFTDEGSTAYAETWQKLLDEDLLAPVTSWSDEWYRGLADGTIATLPAGAWMPANFASGAPKGSGSWRVAPLPQWEEGATGSAENGGSGLAIPKASGNEALAYAFVQYATTGDGVRTRVDAGAFPATTEHLESEEFLGTEFEYFGGQEANRIFAQSSADVSEGWNYLPYQVYANAVFNDTVGKAYVSDRPLSEGLKAWQRSCIEYGREQGFTVDE</sequence>
<dbReference type="InterPro" id="IPR050490">
    <property type="entry name" value="Bact_solute-bd_prot1"/>
</dbReference>
<evidence type="ECO:0000313" key="5">
    <source>
        <dbReference type="Proteomes" id="UP001597365"/>
    </source>
</evidence>
<comment type="similarity">
    <text evidence="1">Belongs to the bacterial solute-binding protein 1 family.</text>
</comment>
<comment type="caution">
    <text evidence="4">The sequence shown here is derived from an EMBL/GenBank/DDBJ whole genome shotgun (WGS) entry which is preliminary data.</text>
</comment>
<keyword evidence="3" id="KW-0732">Signal</keyword>
<dbReference type="InterPro" id="IPR006059">
    <property type="entry name" value="SBP"/>
</dbReference>
<dbReference type="PROSITE" id="PS01037">
    <property type="entry name" value="SBP_BACTERIAL_1"/>
    <property type="match status" value="1"/>
</dbReference>
<keyword evidence="5" id="KW-1185">Reference proteome</keyword>
<dbReference type="CDD" id="cd13585">
    <property type="entry name" value="PBP2_TMBP_like"/>
    <property type="match status" value="1"/>
</dbReference>
<dbReference type="Proteomes" id="UP001597365">
    <property type="component" value="Unassembled WGS sequence"/>
</dbReference>
<keyword evidence="2" id="KW-0813">Transport</keyword>
<reference evidence="5" key="1">
    <citation type="journal article" date="2019" name="Int. J. Syst. Evol. Microbiol.">
        <title>The Global Catalogue of Microorganisms (GCM) 10K type strain sequencing project: providing services to taxonomists for standard genome sequencing and annotation.</title>
        <authorList>
            <consortium name="The Broad Institute Genomics Platform"/>
            <consortium name="The Broad Institute Genome Sequencing Center for Infectious Disease"/>
            <person name="Wu L."/>
            <person name="Ma J."/>
        </authorList>
    </citation>
    <scope>NUCLEOTIDE SEQUENCE [LARGE SCALE GENOMIC DNA]</scope>
    <source>
        <strain evidence="5">CGMCC 4.7455</strain>
    </source>
</reference>
<organism evidence="4 5">
    <name type="scientific">Streptomyces desertarenae</name>
    <dbReference type="NCBI Taxonomy" id="2666184"/>
    <lineage>
        <taxon>Bacteria</taxon>
        <taxon>Bacillati</taxon>
        <taxon>Actinomycetota</taxon>
        <taxon>Actinomycetes</taxon>
        <taxon>Kitasatosporales</taxon>
        <taxon>Streptomycetaceae</taxon>
        <taxon>Streptomyces</taxon>
    </lineage>
</organism>
<dbReference type="InterPro" id="IPR006061">
    <property type="entry name" value="SBP_1_CS"/>
</dbReference>
<accession>A0ABW4PFN9</accession>
<dbReference type="PANTHER" id="PTHR43649:SF14">
    <property type="entry name" value="BLR3389 PROTEIN"/>
    <property type="match status" value="1"/>
</dbReference>
<dbReference type="Pfam" id="PF01547">
    <property type="entry name" value="SBP_bac_1"/>
    <property type="match status" value="1"/>
</dbReference>
<dbReference type="PANTHER" id="PTHR43649">
    <property type="entry name" value="ARABINOSE-BINDING PROTEIN-RELATED"/>
    <property type="match status" value="1"/>
</dbReference>
<proteinExistence type="inferred from homology"/>
<evidence type="ECO:0000256" key="1">
    <source>
        <dbReference type="ARBA" id="ARBA00008520"/>
    </source>
</evidence>
<evidence type="ECO:0000256" key="2">
    <source>
        <dbReference type="ARBA" id="ARBA00022448"/>
    </source>
</evidence>
<evidence type="ECO:0000256" key="3">
    <source>
        <dbReference type="ARBA" id="ARBA00022729"/>
    </source>
</evidence>
<dbReference type="Gene3D" id="3.40.190.10">
    <property type="entry name" value="Periplasmic binding protein-like II"/>
    <property type="match status" value="1"/>
</dbReference>
<dbReference type="RefSeq" id="WP_380898145.1">
    <property type="nucleotide sequence ID" value="NZ_JBHUFU010000003.1"/>
</dbReference>
<evidence type="ECO:0000313" key="4">
    <source>
        <dbReference type="EMBL" id="MFD1829528.1"/>
    </source>
</evidence>
<name>A0ABW4PFN9_9ACTN</name>
<gene>
    <name evidence="4" type="ORF">ACFSJS_07610</name>
</gene>
<dbReference type="SUPFAM" id="SSF53850">
    <property type="entry name" value="Periplasmic binding protein-like II"/>
    <property type="match status" value="1"/>
</dbReference>